<evidence type="ECO:0000313" key="2">
    <source>
        <dbReference type="Proteomes" id="UP000814128"/>
    </source>
</evidence>
<protein>
    <submittedName>
        <fullName evidence="1">Uncharacterized protein</fullName>
    </submittedName>
</protein>
<comment type="caution">
    <text evidence="1">The sequence shown here is derived from an EMBL/GenBank/DDBJ whole genome shotgun (WGS) entry which is preliminary data.</text>
</comment>
<name>A0ACB8Q6Z0_9AGAM</name>
<reference evidence="1" key="2">
    <citation type="journal article" date="2022" name="New Phytol.">
        <title>Evolutionary transition to the ectomycorrhizal habit in the genomes of a hyperdiverse lineage of mushroom-forming fungi.</title>
        <authorList>
            <person name="Looney B."/>
            <person name="Miyauchi S."/>
            <person name="Morin E."/>
            <person name="Drula E."/>
            <person name="Courty P.E."/>
            <person name="Kohler A."/>
            <person name="Kuo A."/>
            <person name="LaButti K."/>
            <person name="Pangilinan J."/>
            <person name="Lipzen A."/>
            <person name="Riley R."/>
            <person name="Andreopoulos W."/>
            <person name="He G."/>
            <person name="Johnson J."/>
            <person name="Nolan M."/>
            <person name="Tritt A."/>
            <person name="Barry K.W."/>
            <person name="Grigoriev I.V."/>
            <person name="Nagy L.G."/>
            <person name="Hibbett D."/>
            <person name="Henrissat B."/>
            <person name="Matheny P.B."/>
            <person name="Labbe J."/>
            <person name="Martin F.M."/>
        </authorList>
    </citation>
    <scope>NUCLEOTIDE SEQUENCE</scope>
    <source>
        <strain evidence="1">EC-137</strain>
    </source>
</reference>
<proteinExistence type="predicted"/>
<evidence type="ECO:0000313" key="1">
    <source>
        <dbReference type="EMBL" id="KAI0027449.1"/>
    </source>
</evidence>
<organism evidence="1 2">
    <name type="scientific">Vararia minispora EC-137</name>
    <dbReference type="NCBI Taxonomy" id="1314806"/>
    <lineage>
        <taxon>Eukaryota</taxon>
        <taxon>Fungi</taxon>
        <taxon>Dikarya</taxon>
        <taxon>Basidiomycota</taxon>
        <taxon>Agaricomycotina</taxon>
        <taxon>Agaricomycetes</taxon>
        <taxon>Russulales</taxon>
        <taxon>Lachnocladiaceae</taxon>
        <taxon>Vararia</taxon>
    </lineage>
</organism>
<sequence length="479" mass="53670">MAMLDGLVGHHGRIGCRLYCDLVGRRKEGGSQYFPVCLKPGYSYAVEGCSHNDYPLPKKATEQLTSERHQDTISSRYQENLSYVFASQSKDQYKKWRLATGVFKPTVFSGVSRILGIPACFATDFMHLPALNISDLIALWRATLECDVGNNQASWDWTVLHEPKTWKQHGHLVAAASEKINSGYKAWEFLIYIYGFCPALLYGILPDVYWCNFCKLVLSIRILHQRVILKVELRLAHKWPIEHSIGNFGKQIRQPSNPFQNLAVHGIQRTCINALHAIYPQFADPSQSLRGSVDSASGYTLLHKLDNTYRPVQCCAGGTCLTEGCCEHQAFDIFWQDELGMAEKDATFGWSGEVKRWGRLSIPSGQIARSEWVERQESRIARCVKISTMRKDGKQEDIFASSPKTIAMVYLFGPPDANLIKKSLGVVCAMKYTGIAKVFDATAISSVVTLVPFPRDSMATADERQQSIPEGAGLGEQQR</sequence>
<dbReference type="EMBL" id="MU273902">
    <property type="protein sequence ID" value="KAI0027449.1"/>
    <property type="molecule type" value="Genomic_DNA"/>
</dbReference>
<dbReference type="Proteomes" id="UP000814128">
    <property type="component" value="Unassembled WGS sequence"/>
</dbReference>
<accession>A0ACB8Q6Z0</accession>
<reference evidence="1" key="1">
    <citation type="submission" date="2021-02" db="EMBL/GenBank/DDBJ databases">
        <authorList>
            <consortium name="DOE Joint Genome Institute"/>
            <person name="Ahrendt S."/>
            <person name="Looney B.P."/>
            <person name="Miyauchi S."/>
            <person name="Morin E."/>
            <person name="Drula E."/>
            <person name="Courty P.E."/>
            <person name="Chicoki N."/>
            <person name="Fauchery L."/>
            <person name="Kohler A."/>
            <person name="Kuo A."/>
            <person name="Labutti K."/>
            <person name="Pangilinan J."/>
            <person name="Lipzen A."/>
            <person name="Riley R."/>
            <person name="Andreopoulos W."/>
            <person name="He G."/>
            <person name="Johnson J."/>
            <person name="Barry K.W."/>
            <person name="Grigoriev I.V."/>
            <person name="Nagy L."/>
            <person name="Hibbett D."/>
            <person name="Henrissat B."/>
            <person name="Matheny P.B."/>
            <person name="Labbe J."/>
            <person name="Martin F."/>
        </authorList>
    </citation>
    <scope>NUCLEOTIDE SEQUENCE</scope>
    <source>
        <strain evidence="1">EC-137</strain>
    </source>
</reference>
<gene>
    <name evidence="1" type="ORF">K488DRAFT_74530</name>
</gene>
<keyword evidence="2" id="KW-1185">Reference proteome</keyword>